<keyword evidence="3" id="KW-1185">Reference proteome</keyword>
<feature type="domain" description="Methyltransferase" evidence="1">
    <location>
        <begin position="61"/>
        <end position="132"/>
    </location>
</feature>
<accession>A0A919ATZ9</accession>
<reference evidence="2" key="1">
    <citation type="journal article" date="2014" name="Int. J. Syst. Evol. Microbiol.">
        <title>Complete genome sequence of Corynebacterium casei LMG S-19264T (=DSM 44701T), isolated from a smear-ripened cheese.</title>
        <authorList>
            <consortium name="US DOE Joint Genome Institute (JGI-PGF)"/>
            <person name="Walter F."/>
            <person name="Albersmeier A."/>
            <person name="Kalinowski J."/>
            <person name="Ruckert C."/>
        </authorList>
    </citation>
    <scope>NUCLEOTIDE SEQUENCE</scope>
    <source>
        <strain evidence="2">KCTC 42590</strain>
    </source>
</reference>
<dbReference type="InterPro" id="IPR050210">
    <property type="entry name" value="tRNA_Adenine-N(6)_MTase"/>
</dbReference>
<dbReference type="RefSeq" id="WP_191251997.1">
    <property type="nucleotide sequence ID" value="NZ_BNCI01000002.1"/>
</dbReference>
<dbReference type="Proteomes" id="UP000630923">
    <property type="component" value="Unassembled WGS sequence"/>
</dbReference>
<dbReference type="EMBL" id="BNCI01000002">
    <property type="protein sequence ID" value="GHF23266.1"/>
    <property type="molecule type" value="Genomic_DNA"/>
</dbReference>
<dbReference type="GO" id="GO:0008168">
    <property type="term" value="F:methyltransferase activity"/>
    <property type="evidence" value="ECO:0007669"/>
    <property type="project" value="UniProtKB-KW"/>
</dbReference>
<name>A0A919ATZ9_9PROT</name>
<dbReference type="PANTHER" id="PTHR47739:SF1">
    <property type="entry name" value="TRNA1(VAL) (ADENINE(37)-N6)-METHYLTRANSFERASE"/>
    <property type="match status" value="1"/>
</dbReference>
<keyword evidence="2" id="KW-0808">Transferase</keyword>
<dbReference type="CDD" id="cd02440">
    <property type="entry name" value="AdoMet_MTases"/>
    <property type="match status" value="1"/>
</dbReference>
<protein>
    <submittedName>
        <fullName evidence="2">Methyltransferase</fullName>
    </submittedName>
</protein>
<dbReference type="InterPro" id="IPR041698">
    <property type="entry name" value="Methyltransf_25"/>
</dbReference>
<keyword evidence="2" id="KW-0489">Methyltransferase</keyword>
<dbReference type="InterPro" id="IPR029063">
    <property type="entry name" value="SAM-dependent_MTases_sf"/>
</dbReference>
<proteinExistence type="predicted"/>
<reference evidence="2" key="2">
    <citation type="submission" date="2020-09" db="EMBL/GenBank/DDBJ databases">
        <authorList>
            <person name="Sun Q."/>
            <person name="Kim S."/>
        </authorList>
    </citation>
    <scope>NUCLEOTIDE SEQUENCE</scope>
    <source>
        <strain evidence="2">KCTC 42590</strain>
    </source>
</reference>
<dbReference type="Gene3D" id="3.40.50.150">
    <property type="entry name" value="Vaccinia Virus protein VP39"/>
    <property type="match status" value="1"/>
</dbReference>
<evidence type="ECO:0000313" key="2">
    <source>
        <dbReference type="EMBL" id="GHF23266.1"/>
    </source>
</evidence>
<sequence>MDNQIKSDQLPTAAAGEVEPFTIDDFLGGALRLRQPRDGYRISMDTVLLAASVQAKPGETVLEGGVGSGGAALCLAHRLPGVKVYGIDMQDHMLAYARQNILENNLSEQVTVEHGSIKDLSCPEATYDHVMINPPYLAAGKAIRPPAETKGLAHMDSTANLKDWIKFCIYQVKNRGTVTIIYRADRMDEVIAHLYRRVGELKIMPLWPRLGSPAKRVIIQGRKGIHGASKLLPGLALHGEQDRYTEEAEAILRKGKSLQL</sequence>
<dbReference type="GO" id="GO:0032259">
    <property type="term" value="P:methylation"/>
    <property type="evidence" value="ECO:0007669"/>
    <property type="project" value="UniProtKB-KW"/>
</dbReference>
<evidence type="ECO:0000259" key="1">
    <source>
        <dbReference type="Pfam" id="PF13649"/>
    </source>
</evidence>
<organism evidence="2 3">
    <name type="scientific">Kordiimonas sediminis</name>
    <dbReference type="NCBI Taxonomy" id="1735581"/>
    <lineage>
        <taxon>Bacteria</taxon>
        <taxon>Pseudomonadati</taxon>
        <taxon>Pseudomonadota</taxon>
        <taxon>Alphaproteobacteria</taxon>
        <taxon>Kordiimonadales</taxon>
        <taxon>Kordiimonadaceae</taxon>
        <taxon>Kordiimonas</taxon>
    </lineage>
</organism>
<gene>
    <name evidence="2" type="ORF">GCM10017044_17190</name>
</gene>
<dbReference type="PANTHER" id="PTHR47739">
    <property type="entry name" value="TRNA1(VAL) (ADENINE(37)-N6)-METHYLTRANSFERASE"/>
    <property type="match status" value="1"/>
</dbReference>
<dbReference type="Pfam" id="PF13649">
    <property type="entry name" value="Methyltransf_25"/>
    <property type="match status" value="1"/>
</dbReference>
<comment type="caution">
    <text evidence="2">The sequence shown here is derived from an EMBL/GenBank/DDBJ whole genome shotgun (WGS) entry which is preliminary data.</text>
</comment>
<dbReference type="AlphaFoldDB" id="A0A919ATZ9"/>
<evidence type="ECO:0000313" key="3">
    <source>
        <dbReference type="Proteomes" id="UP000630923"/>
    </source>
</evidence>
<dbReference type="SUPFAM" id="SSF53335">
    <property type="entry name" value="S-adenosyl-L-methionine-dependent methyltransferases"/>
    <property type="match status" value="1"/>
</dbReference>